<keyword evidence="3" id="KW-1185">Reference proteome</keyword>
<feature type="transmembrane region" description="Helical" evidence="1">
    <location>
        <begin position="15"/>
        <end position="37"/>
    </location>
</feature>
<sequence>MSDFTQFLLTMGDSIQAALVGLNPLPVLIFGLFLGMIQPKRSPAWLLALLAVIPAVIVTALLPTAMGYQAIWPDLTQLEVEFQMIMLLVISYVIIRLTGLIKTTLLMMAPKPNGHKPV</sequence>
<dbReference type="EMBL" id="FMTS01000012">
    <property type="protein sequence ID" value="SCW84473.1"/>
    <property type="molecule type" value="Genomic_DNA"/>
</dbReference>
<dbReference type="RefSeq" id="WP_090650925.1">
    <property type="nucleotide sequence ID" value="NZ_CBCRYE010000011.1"/>
</dbReference>
<feature type="transmembrane region" description="Helical" evidence="1">
    <location>
        <begin position="44"/>
        <end position="62"/>
    </location>
</feature>
<keyword evidence="1" id="KW-0812">Transmembrane</keyword>
<name>A0A1G4TSS7_9CAUL</name>
<evidence type="ECO:0000313" key="3">
    <source>
        <dbReference type="Proteomes" id="UP000199150"/>
    </source>
</evidence>
<proteinExistence type="predicted"/>
<dbReference type="OrthoDB" id="7173139at2"/>
<dbReference type="STRING" id="260084.SAMN02927928_0160"/>
<reference evidence="3" key="1">
    <citation type="submission" date="2016-10" db="EMBL/GenBank/DDBJ databases">
        <authorList>
            <person name="Varghese N."/>
            <person name="Submissions S."/>
        </authorList>
    </citation>
    <scope>NUCLEOTIDE SEQUENCE [LARGE SCALE GENOMIC DNA]</scope>
    <source>
        <strain evidence="3">CGMCC 1.3431</strain>
    </source>
</reference>
<evidence type="ECO:0000313" key="2">
    <source>
        <dbReference type="EMBL" id="SCW84473.1"/>
    </source>
</evidence>
<evidence type="ECO:0000256" key="1">
    <source>
        <dbReference type="SAM" id="Phobius"/>
    </source>
</evidence>
<organism evidence="2 3">
    <name type="scientific">Asticcacaulis taihuensis</name>
    <dbReference type="NCBI Taxonomy" id="260084"/>
    <lineage>
        <taxon>Bacteria</taxon>
        <taxon>Pseudomonadati</taxon>
        <taxon>Pseudomonadota</taxon>
        <taxon>Alphaproteobacteria</taxon>
        <taxon>Caulobacterales</taxon>
        <taxon>Caulobacteraceae</taxon>
        <taxon>Asticcacaulis</taxon>
    </lineage>
</organism>
<keyword evidence="1" id="KW-1133">Transmembrane helix</keyword>
<keyword evidence="1" id="KW-0472">Membrane</keyword>
<feature type="transmembrane region" description="Helical" evidence="1">
    <location>
        <begin position="82"/>
        <end position="101"/>
    </location>
</feature>
<dbReference type="Proteomes" id="UP000199150">
    <property type="component" value="Unassembled WGS sequence"/>
</dbReference>
<gene>
    <name evidence="2" type="ORF">SAMN02927928_0160</name>
</gene>
<dbReference type="AlphaFoldDB" id="A0A1G4TSS7"/>
<accession>A0A1G4TSS7</accession>
<protein>
    <submittedName>
        <fullName evidence="2">Uncharacterized protein</fullName>
    </submittedName>
</protein>